<dbReference type="GO" id="GO:0016787">
    <property type="term" value="F:hydrolase activity"/>
    <property type="evidence" value="ECO:0007669"/>
    <property type="project" value="UniProtKB-KW"/>
</dbReference>
<comment type="similarity">
    <text evidence="7 8">Belongs to the PINc/VapC protein family.</text>
</comment>
<evidence type="ECO:0000259" key="9">
    <source>
        <dbReference type="Pfam" id="PF01850"/>
    </source>
</evidence>
<proteinExistence type="inferred from homology"/>
<feature type="binding site" evidence="8">
    <location>
        <position position="4"/>
    </location>
    <ligand>
        <name>Mg(2+)</name>
        <dbReference type="ChEBI" id="CHEBI:18420"/>
    </ligand>
</feature>
<dbReference type="InterPro" id="IPR029060">
    <property type="entry name" value="PIN-like_dom_sf"/>
</dbReference>
<protein>
    <recommendedName>
        <fullName evidence="8">Ribonuclease VapC</fullName>
        <shortName evidence="8">RNase VapC</shortName>
        <ecNumber evidence="8">3.1.-.-</ecNumber>
    </recommendedName>
    <alternativeName>
        <fullName evidence="8">Toxin VapC</fullName>
    </alternativeName>
</protein>
<dbReference type="PANTHER" id="PTHR33653:SF1">
    <property type="entry name" value="RIBONUCLEASE VAPC2"/>
    <property type="match status" value="1"/>
</dbReference>
<organism evidence="10 11">
    <name type="scientific">Microbacterium pseudoresistens</name>
    <dbReference type="NCBI Taxonomy" id="640634"/>
    <lineage>
        <taxon>Bacteria</taxon>
        <taxon>Bacillati</taxon>
        <taxon>Actinomycetota</taxon>
        <taxon>Actinomycetes</taxon>
        <taxon>Micrococcales</taxon>
        <taxon>Microbacteriaceae</taxon>
        <taxon>Microbacterium</taxon>
    </lineage>
</organism>
<evidence type="ECO:0000256" key="1">
    <source>
        <dbReference type="ARBA" id="ARBA00001946"/>
    </source>
</evidence>
<keyword evidence="5 8" id="KW-0378">Hydrolase</keyword>
<dbReference type="GO" id="GO:0000287">
    <property type="term" value="F:magnesium ion binding"/>
    <property type="evidence" value="ECO:0007669"/>
    <property type="project" value="UniProtKB-UniRule"/>
</dbReference>
<evidence type="ECO:0000313" key="11">
    <source>
        <dbReference type="Proteomes" id="UP000552045"/>
    </source>
</evidence>
<dbReference type="CDD" id="cd09871">
    <property type="entry name" value="PIN_MtVapC28-VapC30-like"/>
    <property type="match status" value="1"/>
</dbReference>
<comment type="cofactor">
    <cofactor evidence="1 8">
        <name>Mg(2+)</name>
        <dbReference type="ChEBI" id="CHEBI:18420"/>
    </cofactor>
</comment>
<keyword evidence="11" id="KW-1185">Reference proteome</keyword>
<name>A0A7Y9ETT3_9MICO</name>
<feature type="binding site" evidence="8">
    <location>
        <position position="99"/>
    </location>
    <ligand>
        <name>Mg(2+)</name>
        <dbReference type="ChEBI" id="CHEBI:18420"/>
    </ligand>
</feature>
<dbReference type="GO" id="GO:0004540">
    <property type="term" value="F:RNA nuclease activity"/>
    <property type="evidence" value="ECO:0007669"/>
    <property type="project" value="InterPro"/>
</dbReference>
<dbReference type="Proteomes" id="UP000552045">
    <property type="component" value="Unassembled WGS sequence"/>
</dbReference>
<dbReference type="EMBL" id="JACCBH010000001">
    <property type="protein sequence ID" value="NYD53818.1"/>
    <property type="molecule type" value="Genomic_DNA"/>
</dbReference>
<evidence type="ECO:0000256" key="3">
    <source>
        <dbReference type="ARBA" id="ARBA00022722"/>
    </source>
</evidence>
<accession>A0A7Y9ETT3</accession>
<dbReference type="InterPro" id="IPR050556">
    <property type="entry name" value="Type_II_TA_system_RNase"/>
</dbReference>
<dbReference type="SUPFAM" id="SSF88723">
    <property type="entry name" value="PIN domain-like"/>
    <property type="match status" value="1"/>
</dbReference>
<feature type="domain" description="PIN" evidence="9">
    <location>
        <begin position="1"/>
        <end position="124"/>
    </location>
</feature>
<comment type="caution">
    <text evidence="10">The sequence shown here is derived from an EMBL/GenBank/DDBJ whole genome shotgun (WGS) entry which is preliminary data.</text>
</comment>
<evidence type="ECO:0000256" key="8">
    <source>
        <dbReference type="HAMAP-Rule" id="MF_00265"/>
    </source>
</evidence>
<evidence type="ECO:0000256" key="2">
    <source>
        <dbReference type="ARBA" id="ARBA00022649"/>
    </source>
</evidence>
<dbReference type="HAMAP" id="MF_00265">
    <property type="entry name" value="VapC_Nob1"/>
    <property type="match status" value="1"/>
</dbReference>
<evidence type="ECO:0000313" key="10">
    <source>
        <dbReference type="EMBL" id="NYD53818.1"/>
    </source>
</evidence>
<comment type="function">
    <text evidence="8">Toxic component of a toxin-antitoxin (TA) system. An RNase.</text>
</comment>
<dbReference type="InterPro" id="IPR022907">
    <property type="entry name" value="VapC_family"/>
</dbReference>
<evidence type="ECO:0000256" key="5">
    <source>
        <dbReference type="ARBA" id="ARBA00022801"/>
    </source>
</evidence>
<dbReference type="GO" id="GO:0090729">
    <property type="term" value="F:toxin activity"/>
    <property type="evidence" value="ECO:0007669"/>
    <property type="project" value="UniProtKB-KW"/>
</dbReference>
<gene>
    <name evidence="8" type="primary">vapC</name>
    <name evidence="10" type="ORF">BKA02_000873</name>
</gene>
<evidence type="ECO:0000256" key="4">
    <source>
        <dbReference type="ARBA" id="ARBA00022723"/>
    </source>
</evidence>
<evidence type="ECO:0000256" key="6">
    <source>
        <dbReference type="ARBA" id="ARBA00022842"/>
    </source>
</evidence>
<keyword evidence="8" id="KW-0800">Toxin</keyword>
<sequence>MIVDTSALIAIAKHEPEAPRFQLLLKQHEVAMSAATLVEAEVVARMQLRQGGLAAVRGLIRAADTRIVPVDEVQASIGSDAYEKYGRGSGSPARLNYGDCFSYALAIAHDEPLLCKGADFIHTDVRIAE</sequence>
<keyword evidence="4 8" id="KW-0479">Metal-binding</keyword>
<evidence type="ECO:0000256" key="7">
    <source>
        <dbReference type="ARBA" id="ARBA00038093"/>
    </source>
</evidence>
<keyword evidence="3 8" id="KW-0540">Nuclease</keyword>
<dbReference type="PANTHER" id="PTHR33653">
    <property type="entry name" value="RIBONUCLEASE VAPC2"/>
    <property type="match status" value="1"/>
</dbReference>
<keyword evidence="6 8" id="KW-0460">Magnesium</keyword>
<keyword evidence="2 8" id="KW-1277">Toxin-antitoxin system</keyword>
<dbReference type="Pfam" id="PF01850">
    <property type="entry name" value="PIN"/>
    <property type="match status" value="1"/>
</dbReference>
<dbReference type="AlphaFoldDB" id="A0A7Y9ETT3"/>
<dbReference type="Gene3D" id="3.40.50.1010">
    <property type="entry name" value="5'-nuclease"/>
    <property type="match status" value="1"/>
</dbReference>
<dbReference type="InterPro" id="IPR002716">
    <property type="entry name" value="PIN_dom"/>
</dbReference>
<dbReference type="RefSeq" id="WP_179431656.1">
    <property type="nucleotide sequence ID" value="NZ_BAABLC010000007.1"/>
</dbReference>
<dbReference type="EC" id="3.1.-.-" evidence="8"/>
<reference evidence="10 11" key="1">
    <citation type="submission" date="2020-07" db="EMBL/GenBank/DDBJ databases">
        <title>Sequencing the genomes of 1000 actinobacteria strains.</title>
        <authorList>
            <person name="Klenk H.-P."/>
        </authorList>
    </citation>
    <scope>NUCLEOTIDE SEQUENCE [LARGE SCALE GENOMIC DNA]</scope>
    <source>
        <strain evidence="10 11">DSM 22185</strain>
    </source>
</reference>